<dbReference type="Pfam" id="PF16355">
    <property type="entry name" value="DUF4982"/>
    <property type="match status" value="1"/>
</dbReference>
<dbReference type="PANTHER" id="PTHR42732:SF1">
    <property type="entry name" value="BETA-MANNOSIDASE"/>
    <property type="match status" value="1"/>
</dbReference>
<proteinExistence type="inferred from homology"/>
<evidence type="ECO:0000313" key="10">
    <source>
        <dbReference type="EMBL" id="QUT45950.1"/>
    </source>
</evidence>
<evidence type="ECO:0000313" key="11">
    <source>
        <dbReference type="Proteomes" id="UP000679226"/>
    </source>
</evidence>
<dbReference type="InterPro" id="IPR017853">
    <property type="entry name" value="GH"/>
</dbReference>
<evidence type="ECO:0000259" key="6">
    <source>
        <dbReference type="Pfam" id="PF02836"/>
    </source>
</evidence>
<dbReference type="InterPro" id="IPR032311">
    <property type="entry name" value="DUF4982"/>
</dbReference>
<dbReference type="Pfam" id="PF02837">
    <property type="entry name" value="Glyco_hydro_2_N"/>
    <property type="match status" value="1"/>
</dbReference>
<dbReference type="SUPFAM" id="SSF49303">
    <property type="entry name" value="beta-Galactosidase/glucuronidase domain"/>
    <property type="match status" value="1"/>
</dbReference>
<protein>
    <submittedName>
        <fullName evidence="10">Beta-galactosidase BoGH2A</fullName>
        <ecNumber evidence="10">3.2.1.23</ecNumber>
    </submittedName>
</protein>
<dbReference type="Proteomes" id="UP000679226">
    <property type="component" value="Chromosome"/>
</dbReference>
<dbReference type="PROSITE" id="PS00608">
    <property type="entry name" value="GLYCOSYL_HYDROL_F2_2"/>
    <property type="match status" value="1"/>
</dbReference>
<dbReference type="InterPro" id="IPR006101">
    <property type="entry name" value="Glyco_hydro_2"/>
</dbReference>
<dbReference type="InterPro" id="IPR040605">
    <property type="entry name" value="Glyco_hydro2_dom5"/>
</dbReference>
<evidence type="ECO:0000256" key="3">
    <source>
        <dbReference type="ARBA" id="ARBA00023295"/>
    </source>
</evidence>
<dbReference type="InterPro" id="IPR006102">
    <property type="entry name" value="Ig-like_GH2"/>
</dbReference>
<keyword evidence="3 10" id="KW-0326">Glycosidase</keyword>
<gene>
    <name evidence="10" type="ORF">INE88_02774</name>
</gene>
<dbReference type="Gene3D" id="3.20.20.80">
    <property type="entry name" value="Glycosidases"/>
    <property type="match status" value="1"/>
</dbReference>
<dbReference type="InterPro" id="IPR006104">
    <property type="entry name" value="Glyco_hydro_2_N"/>
</dbReference>
<dbReference type="PANTHER" id="PTHR42732">
    <property type="entry name" value="BETA-GALACTOSIDASE"/>
    <property type="match status" value="1"/>
</dbReference>
<keyword evidence="4" id="KW-0732">Signal</keyword>
<dbReference type="Pfam" id="PF00703">
    <property type="entry name" value="Glyco_hydro_2"/>
    <property type="match status" value="1"/>
</dbReference>
<feature type="chain" id="PRO_5041165841" evidence="4">
    <location>
        <begin position="21"/>
        <end position="822"/>
    </location>
</feature>
<sequence length="822" mass="91842">MTKKIFIAFFFIATFTCSYAQSRLEQLFDDGWKFHKGDIKGAEKSSFKDLKWRTIDLPHDWSIEALPNQKPDEVVGPFDKSSIGTTATAYTIGGTSWYRKTFTLDSNANYTNTIINFDGVYMNSEVWINGKKVGVHPYGYSAFHYDITKFLKPAGEKNVIAVKVRNEGKNSRWYSGSGIYRHVHLIRTQPIHIAHNGVYVTTENIIDDMAVIKVASTLDNQSKMSANVKLSMTICSPTDEVVQTVETPIKNVAKGSSEFVQTITIARPALWSLETPNLYKIKVTVWVNGKETDNVTTTFGIRTIEFNAQEGFLLNGVSVLLKGGCLHHDNGFLGSATIDRAEERKVELLKAYGYNAVRTAHNPPSQQFLDACDRVGIVVIDELFDMWQRKKNPHDYHLYFDEWWPSDLASIVMRDRNHPSVIIWSIGNEINERVAPSGHALRKLLVAEVKKFDTSRPVSEGICTFWDHPNTDWAVTAEAFAALDVACYNYNWRQYNADHAAFPERVMLSTETYPNEAYDNWNQIANNPWVVGEFVWTGMDHLGENGVGNASWIGGTSKQGKGNAQFGGGMLRTWPWFVNNSGDIDLCGFKKPQMYYKDVVWGDSKLEMAVHEPAPEEGARERVSYWGWPQEHQSWSWNGHEGKVLDVRVFSSYPVVRLELNGKVIGEQVAGHSVKHIATFKVPYEAGVLRAVALENGIVVASKEFKTVGKPTKVKLTVDRAQIRNDRNDLAYVTVEVVDCQGNLIPSANIPIKLSVSGAGEIAGSGNSCPNDQESFNSPICKSYCGKALIILRPLMNKSTGTITLMAEAEGLTAGKLEVTVK</sequence>
<evidence type="ECO:0000259" key="8">
    <source>
        <dbReference type="Pfam" id="PF16355"/>
    </source>
</evidence>
<dbReference type="Gene3D" id="2.60.120.260">
    <property type="entry name" value="Galactose-binding domain-like"/>
    <property type="match status" value="1"/>
</dbReference>
<dbReference type="EC" id="3.2.1.23" evidence="10"/>
<dbReference type="AlphaFoldDB" id="A0A415S216"/>
<feature type="signal peptide" evidence="4">
    <location>
        <begin position="1"/>
        <end position="20"/>
    </location>
</feature>
<dbReference type="RefSeq" id="WP_004294644.1">
    <property type="nucleotide sequence ID" value="NZ_CP072227.1"/>
</dbReference>
<dbReference type="EMBL" id="CP072227">
    <property type="protein sequence ID" value="QUT45950.1"/>
    <property type="molecule type" value="Genomic_DNA"/>
</dbReference>
<dbReference type="Pfam" id="PF02836">
    <property type="entry name" value="Glyco_hydro_2_C"/>
    <property type="match status" value="1"/>
</dbReference>
<feature type="domain" description="Glycosyl hydrolases family 2 sugar binding" evidence="7">
    <location>
        <begin position="86"/>
        <end position="188"/>
    </location>
</feature>
<dbReference type="InterPro" id="IPR023232">
    <property type="entry name" value="Glyco_hydro_2_AS"/>
</dbReference>
<comment type="similarity">
    <text evidence="1">Belongs to the glycosyl hydrolase 2 family.</text>
</comment>
<dbReference type="InterPro" id="IPR013783">
    <property type="entry name" value="Ig-like_fold"/>
</dbReference>
<dbReference type="PRINTS" id="PR00132">
    <property type="entry name" value="GLHYDRLASE2"/>
</dbReference>
<feature type="domain" description="DUF4982" evidence="8">
    <location>
        <begin position="642"/>
        <end position="701"/>
    </location>
</feature>
<evidence type="ECO:0000259" key="9">
    <source>
        <dbReference type="Pfam" id="PF18565"/>
    </source>
</evidence>
<accession>A0A415S216</accession>
<dbReference type="GO" id="GO:0004565">
    <property type="term" value="F:beta-galactosidase activity"/>
    <property type="evidence" value="ECO:0007669"/>
    <property type="project" value="UniProtKB-EC"/>
</dbReference>
<evidence type="ECO:0000256" key="1">
    <source>
        <dbReference type="ARBA" id="ARBA00007401"/>
    </source>
</evidence>
<organism evidence="10 11">
    <name type="scientific">Bacteroides eggerthii</name>
    <dbReference type="NCBI Taxonomy" id="28111"/>
    <lineage>
        <taxon>Bacteria</taxon>
        <taxon>Pseudomonadati</taxon>
        <taxon>Bacteroidota</taxon>
        <taxon>Bacteroidia</taxon>
        <taxon>Bacteroidales</taxon>
        <taxon>Bacteroidaceae</taxon>
        <taxon>Bacteroides</taxon>
    </lineage>
</organism>
<dbReference type="Pfam" id="PF18565">
    <property type="entry name" value="Glyco_hydro2_C5"/>
    <property type="match status" value="1"/>
</dbReference>
<evidence type="ECO:0000256" key="4">
    <source>
        <dbReference type="SAM" id="SignalP"/>
    </source>
</evidence>
<evidence type="ECO:0000259" key="5">
    <source>
        <dbReference type="Pfam" id="PF00703"/>
    </source>
</evidence>
<dbReference type="InterPro" id="IPR006103">
    <property type="entry name" value="Glyco_hydro_2_cat"/>
</dbReference>
<dbReference type="InterPro" id="IPR036156">
    <property type="entry name" value="Beta-gal/glucu_dom_sf"/>
</dbReference>
<dbReference type="KEGG" id="beg:INE88_02774"/>
<dbReference type="InterPro" id="IPR008979">
    <property type="entry name" value="Galactose-bd-like_sf"/>
</dbReference>
<evidence type="ECO:0000259" key="7">
    <source>
        <dbReference type="Pfam" id="PF02837"/>
    </source>
</evidence>
<evidence type="ECO:0000256" key="2">
    <source>
        <dbReference type="ARBA" id="ARBA00022801"/>
    </source>
</evidence>
<feature type="domain" description="Glycoside hydrolase family 2 catalytic" evidence="6">
    <location>
        <begin position="310"/>
        <end position="534"/>
    </location>
</feature>
<name>A0A415S216_9BACE</name>
<dbReference type="SUPFAM" id="SSF49785">
    <property type="entry name" value="Galactose-binding domain-like"/>
    <property type="match status" value="1"/>
</dbReference>
<keyword evidence="2 10" id="KW-0378">Hydrolase</keyword>
<dbReference type="SUPFAM" id="SSF51445">
    <property type="entry name" value="(Trans)glycosidases"/>
    <property type="match status" value="1"/>
</dbReference>
<dbReference type="InterPro" id="IPR051913">
    <property type="entry name" value="GH2_Domain-Containing"/>
</dbReference>
<feature type="domain" description="Glycoside hydrolase family 2" evidence="9">
    <location>
        <begin position="715"/>
        <end position="817"/>
    </location>
</feature>
<feature type="domain" description="Glycoside hydrolase family 2 immunoglobulin-like beta-sandwich" evidence="5">
    <location>
        <begin position="197"/>
        <end position="302"/>
    </location>
</feature>
<reference evidence="10" key="1">
    <citation type="journal article" date="2021" name="PLoS Genet.">
        <title>Mobile Type VI secretion system loci of the gut Bacteroidales display extensive intra-ecosystem transfer, multi-species spread and geographical clustering.</title>
        <authorList>
            <person name="Garcia-Bayona L."/>
            <person name="Coyne M.J."/>
            <person name="Comstock L.E."/>
        </authorList>
    </citation>
    <scope>NUCLEOTIDE SEQUENCE</scope>
    <source>
        <strain evidence="10">CL11T00C20</strain>
    </source>
</reference>
<dbReference type="GO" id="GO:0005975">
    <property type="term" value="P:carbohydrate metabolic process"/>
    <property type="evidence" value="ECO:0007669"/>
    <property type="project" value="InterPro"/>
</dbReference>
<dbReference type="Gene3D" id="2.60.40.10">
    <property type="entry name" value="Immunoglobulins"/>
    <property type="match status" value="3"/>
</dbReference>